<keyword evidence="1" id="KW-1133">Transmembrane helix</keyword>
<feature type="transmembrane region" description="Helical" evidence="1">
    <location>
        <begin position="133"/>
        <end position="151"/>
    </location>
</feature>
<feature type="transmembrane region" description="Helical" evidence="1">
    <location>
        <begin position="53"/>
        <end position="74"/>
    </location>
</feature>
<dbReference type="Proteomes" id="UP000321408">
    <property type="component" value="Chromosome"/>
</dbReference>
<keyword evidence="1" id="KW-0812">Transmembrane</keyword>
<feature type="transmembrane region" description="Helical" evidence="1">
    <location>
        <begin position="95"/>
        <end position="121"/>
    </location>
</feature>
<dbReference type="AlphaFoldDB" id="A0A5B9DFG7"/>
<dbReference type="EMBL" id="CP042905">
    <property type="protein sequence ID" value="QEE17862.1"/>
    <property type="molecule type" value="Genomic_DNA"/>
</dbReference>
<sequence>MDKHNFTAESVDLKKIEKNAFLIYFQDGIWDMLLGWVLISFGIAALLYDILPIPLNSLFGMILFTFGLIMYFLIKFRIIMPRIGYVKFSPSRKKNTLILGVAITSFLIITVVFSILVWTGVISSTVTPGTNMALVFALIPLIIFSVLSFILKFPRMFLIGVFFALAMFFTEYWNRSGEDLLGSLAQFFAGIPVFLWGIVYFIIFLRKYPLPGEANDN</sequence>
<accession>A0A5B9DFG7</accession>
<evidence type="ECO:0000313" key="3">
    <source>
        <dbReference type="Proteomes" id="UP000321408"/>
    </source>
</evidence>
<evidence type="ECO:0000313" key="2">
    <source>
        <dbReference type="EMBL" id="QEE17862.1"/>
    </source>
</evidence>
<feature type="transmembrane region" description="Helical" evidence="1">
    <location>
        <begin position="156"/>
        <end position="173"/>
    </location>
</feature>
<proteinExistence type="predicted"/>
<feature type="transmembrane region" description="Helical" evidence="1">
    <location>
        <begin position="21"/>
        <end position="47"/>
    </location>
</feature>
<evidence type="ECO:0000256" key="1">
    <source>
        <dbReference type="SAM" id="Phobius"/>
    </source>
</evidence>
<reference evidence="2 3" key="1">
    <citation type="journal article" date="2020" name="Nature">
        <title>Isolation of an archaeon at the prokaryote-eukaryote interface.</title>
        <authorList>
            <person name="Imachi H."/>
            <person name="Nobu M.K."/>
            <person name="Nakahara N."/>
            <person name="Morono Y."/>
            <person name="Ogawara M."/>
            <person name="Takaki Y."/>
            <person name="Takano Y."/>
            <person name="Uematsu K."/>
            <person name="Ikuta T."/>
            <person name="Ito M."/>
            <person name="Matsui Y."/>
            <person name="Miyazaki M."/>
            <person name="Murata K."/>
            <person name="Saito Y."/>
            <person name="Sakai S."/>
            <person name="Song C."/>
            <person name="Tasumi E."/>
            <person name="Yamanaka Y."/>
            <person name="Yamaguchi T."/>
            <person name="Kamagata Y."/>
            <person name="Tamaki H."/>
            <person name="Takai K."/>
        </authorList>
    </citation>
    <scope>NUCLEOTIDE SEQUENCE [LARGE SCALE GENOMIC DNA]</scope>
    <source>
        <strain evidence="2 3">MK-D1</strain>
    </source>
</reference>
<name>A0A5B9DFG7_9ARCH</name>
<gene>
    <name evidence="2" type="ORF">DSAG12_03700</name>
</gene>
<dbReference type="KEGG" id="psyt:DSAG12_03700"/>
<dbReference type="GeneID" id="41331668"/>
<reference evidence="2 3" key="2">
    <citation type="journal article" date="2024" name="Int. J. Syst. Evol. Microbiol.">
        <title>Promethearchaeum syntrophicum gen. nov., sp. nov., an anaerobic, obligately syntrophic archaeon, the first isolate of the lineage 'Asgard' archaea, and proposal of the new archaeal phylum Promethearchaeota phyl. nov. and kingdom Promethearchaeati regn. nov.</title>
        <authorList>
            <person name="Imachi H."/>
            <person name="Nobu M.K."/>
            <person name="Kato S."/>
            <person name="Takaki Y."/>
            <person name="Miyazaki M."/>
            <person name="Miyata M."/>
            <person name="Ogawara M."/>
            <person name="Saito Y."/>
            <person name="Sakai S."/>
            <person name="Tahara Y.O."/>
            <person name="Takano Y."/>
            <person name="Tasumi E."/>
            <person name="Uematsu K."/>
            <person name="Yoshimura T."/>
            <person name="Itoh T."/>
            <person name="Ohkuma M."/>
            <person name="Takai K."/>
        </authorList>
    </citation>
    <scope>NUCLEOTIDE SEQUENCE [LARGE SCALE GENOMIC DNA]</scope>
    <source>
        <strain evidence="2 3">MK-D1</strain>
    </source>
</reference>
<dbReference type="RefSeq" id="WP_147664744.1">
    <property type="nucleotide sequence ID" value="NZ_CP042905.2"/>
</dbReference>
<protein>
    <submittedName>
        <fullName evidence="2">Uncharacterized protein</fullName>
    </submittedName>
</protein>
<organism evidence="2 3">
    <name type="scientific">Promethearchaeum syntrophicum</name>
    <dbReference type="NCBI Taxonomy" id="2594042"/>
    <lineage>
        <taxon>Archaea</taxon>
        <taxon>Promethearchaeati</taxon>
        <taxon>Promethearchaeota</taxon>
        <taxon>Promethearchaeia</taxon>
        <taxon>Promethearchaeales</taxon>
        <taxon>Promethearchaeaceae</taxon>
        <taxon>Promethearchaeum</taxon>
    </lineage>
</organism>
<feature type="transmembrane region" description="Helical" evidence="1">
    <location>
        <begin position="185"/>
        <end position="205"/>
    </location>
</feature>
<keyword evidence="3" id="KW-1185">Reference proteome</keyword>
<keyword evidence="1" id="KW-0472">Membrane</keyword>